<accession>A0ABT5ANH3</accession>
<organism evidence="1 2">
    <name type="scientific">Anabaenopsis arnoldii</name>
    <dbReference type="NCBI Taxonomy" id="2152938"/>
    <lineage>
        <taxon>Bacteria</taxon>
        <taxon>Bacillati</taxon>
        <taxon>Cyanobacteriota</taxon>
        <taxon>Cyanophyceae</taxon>
        <taxon>Nostocales</taxon>
        <taxon>Nodulariaceae</taxon>
        <taxon>Anabaenopsis</taxon>
    </lineage>
</organism>
<gene>
    <name evidence="1" type="ORF">PN457_00920</name>
</gene>
<protein>
    <submittedName>
        <fullName evidence="1">Uncharacterized protein</fullName>
    </submittedName>
</protein>
<dbReference type="EMBL" id="JAQMUH010000010">
    <property type="protein sequence ID" value="MDB9538243.1"/>
    <property type="molecule type" value="Genomic_DNA"/>
</dbReference>
<reference evidence="1 2" key="1">
    <citation type="submission" date="2023-01" db="EMBL/GenBank/DDBJ databases">
        <title>Genomes from the Australian National Cyanobacteria Reference Collection.</title>
        <authorList>
            <person name="Willis A."/>
            <person name="Lee E.M.F."/>
        </authorList>
    </citation>
    <scope>NUCLEOTIDE SEQUENCE [LARGE SCALE GENOMIC DNA]</scope>
    <source>
        <strain evidence="1 2">CS-1033</strain>
    </source>
</reference>
<dbReference type="Proteomes" id="UP001212499">
    <property type="component" value="Unassembled WGS sequence"/>
</dbReference>
<evidence type="ECO:0000313" key="1">
    <source>
        <dbReference type="EMBL" id="MDB9538243.1"/>
    </source>
</evidence>
<evidence type="ECO:0000313" key="2">
    <source>
        <dbReference type="Proteomes" id="UP001212499"/>
    </source>
</evidence>
<proteinExistence type="predicted"/>
<dbReference type="RefSeq" id="WP_271730706.1">
    <property type="nucleotide sequence ID" value="NZ_JANQDP010000002.1"/>
</dbReference>
<keyword evidence="2" id="KW-1185">Reference proteome</keyword>
<comment type="caution">
    <text evidence="1">The sequence shown here is derived from an EMBL/GenBank/DDBJ whole genome shotgun (WGS) entry which is preliminary data.</text>
</comment>
<sequence>MDKQEILQEKFSKLCNNITSILKQLADAVKEGSNETFSLVCVKNGLLNFELIEEDVKQIHRDMKSRGDKVLGSRLILDDERNLMEIRTYTEKDDKTFFNTIDAKVKRVINIPSDILEELQKEGRVELRMFVKS</sequence>
<name>A0ABT5ANH3_9CYAN</name>